<sequence>MGSCLSAHSDEMTDMLPTAKVITIDGSLREYSVSTKVSEVLDEKPTASFLCCSDELYMDRAIPALGSHEWIDLDQIYFILPRSMLNQPLEGKDMAALAVKASLALAGALEKKSSKIGGKQGIQVMPTRKLDELGQTKLVGDFKKSKQPRSRGRLSVKGRHNSSRLASIQEAAE</sequence>
<protein>
    <submittedName>
        <fullName evidence="2">Uncharacterized protein</fullName>
    </submittedName>
</protein>
<keyword evidence="3" id="KW-1185">Reference proteome</keyword>
<dbReference type="PANTHER" id="PTHR33052">
    <property type="entry name" value="DUF4228 DOMAIN PROTEIN-RELATED"/>
    <property type="match status" value="1"/>
</dbReference>
<feature type="compositionally biased region" description="Basic residues" evidence="1">
    <location>
        <begin position="145"/>
        <end position="162"/>
    </location>
</feature>
<accession>A0A9Q0CYL0</accession>
<dbReference type="InterPro" id="IPR025322">
    <property type="entry name" value="PADRE_dom"/>
</dbReference>
<dbReference type="OrthoDB" id="786887at2759"/>
<comment type="caution">
    <text evidence="2">The sequence shown here is derived from an EMBL/GenBank/DDBJ whole genome shotgun (WGS) entry which is preliminary data.</text>
</comment>
<dbReference type="Proteomes" id="UP001151287">
    <property type="component" value="Unassembled WGS sequence"/>
</dbReference>
<reference evidence="2" key="1">
    <citation type="journal article" date="2022" name="Cell">
        <title>Repeat-based holocentromeres influence genome architecture and karyotype evolution.</title>
        <authorList>
            <person name="Hofstatter P.G."/>
            <person name="Thangavel G."/>
            <person name="Lux T."/>
            <person name="Neumann P."/>
            <person name="Vondrak T."/>
            <person name="Novak P."/>
            <person name="Zhang M."/>
            <person name="Costa L."/>
            <person name="Castellani M."/>
            <person name="Scott A."/>
            <person name="Toegelov H."/>
            <person name="Fuchs J."/>
            <person name="Mata-Sucre Y."/>
            <person name="Dias Y."/>
            <person name="Vanzela A.L.L."/>
            <person name="Huettel B."/>
            <person name="Almeida C.C.S."/>
            <person name="Simkova H."/>
            <person name="Souza G."/>
            <person name="Pedrosa-Harand A."/>
            <person name="Macas J."/>
            <person name="Mayer K.F.X."/>
            <person name="Houben A."/>
            <person name="Marques A."/>
        </authorList>
    </citation>
    <scope>NUCLEOTIDE SEQUENCE</scope>
    <source>
        <strain evidence="2">RhyBre1mFocal</strain>
    </source>
</reference>
<gene>
    <name evidence="2" type="ORF">LUZ63_002342</name>
</gene>
<dbReference type="AlphaFoldDB" id="A0A9Q0CYL0"/>
<name>A0A9Q0CYL0_9POAL</name>
<evidence type="ECO:0000256" key="1">
    <source>
        <dbReference type="SAM" id="MobiDB-lite"/>
    </source>
</evidence>
<dbReference type="EMBL" id="JAMQYH010000001">
    <property type="protein sequence ID" value="KAJ1702563.1"/>
    <property type="molecule type" value="Genomic_DNA"/>
</dbReference>
<evidence type="ECO:0000313" key="2">
    <source>
        <dbReference type="EMBL" id="KAJ1702563.1"/>
    </source>
</evidence>
<evidence type="ECO:0000313" key="3">
    <source>
        <dbReference type="Proteomes" id="UP001151287"/>
    </source>
</evidence>
<organism evidence="2 3">
    <name type="scientific">Rhynchospora breviuscula</name>
    <dbReference type="NCBI Taxonomy" id="2022672"/>
    <lineage>
        <taxon>Eukaryota</taxon>
        <taxon>Viridiplantae</taxon>
        <taxon>Streptophyta</taxon>
        <taxon>Embryophyta</taxon>
        <taxon>Tracheophyta</taxon>
        <taxon>Spermatophyta</taxon>
        <taxon>Magnoliopsida</taxon>
        <taxon>Liliopsida</taxon>
        <taxon>Poales</taxon>
        <taxon>Cyperaceae</taxon>
        <taxon>Cyperoideae</taxon>
        <taxon>Rhynchosporeae</taxon>
        <taxon>Rhynchospora</taxon>
    </lineage>
</organism>
<feature type="region of interest" description="Disordered" evidence="1">
    <location>
        <begin position="141"/>
        <end position="173"/>
    </location>
</feature>
<proteinExistence type="predicted"/>
<dbReference type="Pfam" id="PF14009">
    <property type="entry name" value="PADRE"/>
    <property type="match status" value="1"/>
</dbReference>